<dbReference type="PROSITE" id="PS51257">
    <property type="entry name" value="PROKAR_LIPOPROTEIN"/>
    <property type="match status" value="1"/>
</dbReference>
<dbReference type="InterPro" id="IPR021323">
    <property type="entry name" value="DUF2927"/>
</dbReference>
<evidence type="ECO:0000313" key="1">
    <source>
        <dbReference type="EMBL" id="MFB3170001.1"/>
    </source>
</evidence>
<evidence type="ECO:0000313" key="2">
    <source>
        <dbReference type="Proteomes" id="UP001241748"/>
    </source>
</evidence>
<dbReference type="Proteomes" id="UP001241748">
    <property type="component" value="Unassembled WGS sequence"/>
</dbReference>
<name>A0ABV4YYS8_9BACI</name>
<gene>
    <name evidence="1" type="ORF">P5G62_023120</name>
</gene>
<organism evidence="1 2">
    <name type="scientific">Neobacillus driksii</name>
    <dbReference type="NCBI Taxonomy" id="3035913"/>
    <lineage>
        <taxon>Bacteria</taxon>
        <taxon>Bacillati</taxon>
        <taxon>Bacillota</taxon>
        <taxon>Bacilli</taxon>
        <taxon>Bacillales</taxon>
        <taxon>Bacillaceae</taxon>
        <taxon>Neobacillus</taxon>
    </lineage>
</organism>
<accession>A0ABV4YYS8</accession>
<dbReference type="RefSeq" id="WP_306074558.1">
    <property type="nucleotide sequence ID" value="NZ_JAROBZ020000002.1"/>
</dbReference>
<dbReference type="SUPFAM" id="SSF55486">
    <property type="entry name" value="Metalloproteases ('zincins'), catalytic domain"/>
    <property type="match status" value="1"/>
</dbReference>
<proteinExistence type="predicted"/>
<sequence>MKKFMFLYFVLLFLLSGCVIKPEIHITGVEEGKVYADKRTITINEEQAGTYSMTLNGKSIESGHVVVKKGTYNLSIEGKKLWLKSKKDITFKIDYQPPKLPALKNEIQPGYFQEANIELIKEDGITYDIKLNGEPYDLSKPIQKEGMYELDIIAVKENGLVSHRTDSFIVDNQTFTQEMVEAFLSFHFDYDQIEDPFIIKWIGKKVPVYIHGEPTNEDLDQLRRYLNEINSWLPVQFEITQENKTDITSFQLNIYFVPNEQFKDYGFTEELFQEDGETIGFALPTEGNDVDGLLATTIGIDSTVNQKDRNPTILHELVHALGMYNHFEHDTSSILYPLTNQQITTLNETDKTLLGMLYRLDIIPGMTEEEIRQMWKPRIVE</sequence>
<dbReference type="Gene3D" id="3.40.390.10">
    <property type="entry name" value="Collagenase (Catalytic Domain)"/>
    <property type="match status" value="1"/>
</dbReference>
<protein>
    <submittedName>
        <fullName evidence="1">DUF2927 domain-containing protein</fullName>
    </submittedName>
</protein>
<dbReference type="EMBL" id="JAROBZ020000002">
    <property type="protein sequence ID" value="MFB3170001.1"/>
    <property type="molecule type" value="Genomic_DNA"/>
</dbReference>
<comment type="caution">
    <text evidence="1">The sequence shown here is derived from an EMBL/GenBank/DDBJ whole genome shotgun (WGS) entry which is preliminary data.</text>
</comment>
<dbReference type="InterPro" id="IPR024079">
    <property type="entry name" value="MetalloPept_cat_dom_sf"/>
</dbReference>
<reference evidence="1 2" key="1">
    <citation type="submission" date="2024-05" db="EMBL/GenBank/DDBJ databases">
        <authorList>
            <person name="Venkateswaran K."/>
        </authorList>
    </citation>
    <scope>NUCLEOTIDE SEQUENCE [LARGE SCALE GENOMIC DNA]</scope>
    <source>
        <strain evidence="1 2">179-C4-2-HS</strain>
    </source>
</reference>
<keyword evidence="2" id="KW-1185">Reference proteome</keyword>
<dbReference type="Pfam" id="PF11150">
    <property type="entry name" value="DUF2927"/>
    <property type="match status" value="1"/>
</dbReference>